<dbReference type="Gene3D" id="1.10.3470.10">
    <property type="entry name" value="ABC transporter involved in vitamin B12 uptake, BtuC"/>
    <property type="match status" value="1"/>
</dbReference>
<dbReference type="STRING" id="1218173.BALCAV_0203415"/>
<keyword evidence="4" id="KW-1003">Cell membrane</keyword>
<sequence>MKGVGNLLPPFIQRFFINNRVIQYIIVIAFCLFALILSVSKGSVEIPFKMVIQIILAHGFYFPINEQFEASIVNIVMQIRLPRVLLAMIVGASLALAGAAFQGFLKNPLADPYTLGVSSGGAVGAVFVLFLGITIPGLGFFTLPIVSILSAFITLILVISFSRMVQRSMSSETIILAGIVFSSFLGAFISLMIALTGEELRQIIGWLMGSVAMRGWNYVWMALVLLVIGFLLLFFNRQELNALAFGEETARQLGVNVRVRKYVILIGATIITGGAVAVAGTIGFVGLVVPHITRLLWGANHRHLLPLSMFVGAGFLALTDLVARTIIAPTELPIGVITAMIGAPIFAIILIRQRREQV</sequence>
<dbReference type="EMBL" id="JX399559">
    <property type="protein sequence ID" value="AFV25982.1"/>
    <property type="molecule type" value="Genomic_DNA"/>
</dbReference>
<dbReference type="PANTHER" id="PTHR30472">
    <property type="entry name" value="FERRIC ENTEROBACTIN TRANSPORT SYSTEM PERMEASE PROTEIN"/>
    <property type="match status" value="1"/>
</dbReference>
<keyword evidence="11" id="KW-1185">Reference proteome</keyword>
<organism evidence="9">
    <name type="scientific">Alkalihalobacillus alcalophilus ATCC 27647 = CGMCC 1.3604</name>
    <dbReference type="NCBI Taxonomy" id="1218173"/>
    <lineage>
        <taxon>Bacteria</taxon>
        <taxon>Bacillati</taxon>
        <taxon>Bacillota</taxon>
        <taxon>Bacilli</taxon>
        <taxon>Bacillales</taxon>
        <taxon>Bacillaceae</taxon>
        <taxon>Alkalihalobacillus</taxon>
    </lineage>
</organism>
<comment type="similarity">
    <text evidence="2">Belongs to the binding-protein-dependent transport system permease family. FecCD subfamily.</text>
</comment>
<keyword evidence="6 8" id="KW-1133">Transmembrane helix</keyword>
<evidence type="ECO:0000256" key="8">
    <source>
        <dbReference type="SAM" id="Phobius"/>
    </source>
</evidence>
<feature type="transmembrane region" description="Helical" evidence="8">
    <location>
        <begin position="216"/>
        <end position="235"/>
    </location>
</feature>
<keyword evidence="7 8" id="KW-0472">Membrane</keyword>
<keyword evidence="5 8" id="KW-0812">Transmembrane</keyword>
<accession>K4MWD0</accession>
<feature type="transmembrane region" description="Helical" evidence="8">
    <location>
        <begin position="140"/>
        <end position="162"/>
    </location>
</feature>
<dbReference type="PANTHER" id="PTHR30472:SF25">
    <property type="entry name" value="ABC TRANSPORTER PERMEASE PROTEIN MJ0876-RELATED"/>
    <property type="match status" value="1"/>
</dbReference>
<dbReference type="eggNOG" id="COG0609">
    <property type="taxonomic scope" value="Bacteria"/>
</dbReference>
<dbReference type="SUPFAM" id="SSF81345">
    <property type="entry name" value="ABC transporter involved in vitamin B12 uptake, BtuC"/>
    <property type="match status" value="1"/>
</dbReference>
<evidence type="ECO:0000256" key="5">
    <source>
        <dbReference type="ARBA" id="ARBA00022692"/>
    </source>
</evidence>
<feature type="transmembrane region" description="Helical" evidence="8">
    <location>
        <begin position="21"/>
        <end position="40"/>
    </location>
</feature>
<evidence type="ECO:0000256" key="6">
    <source>
        <dbReference type="ARBA" id="ARBA00022989"/>
    </source>
</evidence>
<dbReference type="GO" id="GO:0005886">
    <property type="term" value="C:plasma membrane"/>
    <property type="evidence" value="ECO:0007669"/>
    <property type="project" value="UniProtKB-SubCell"/>
</dbReference>
<feature type="transmembrane region" description="Helical" evidence="8">
    <location>
        <begin position="304"/>
        <end position="326"/>
    </location>
</feature>
<evidence type="ECO:0000256" key="2">
    <source>
        <dbReference type="ARBA" id="ARBA00007935"/>
    </source>
</evidence>
<evidence type="ECO:0000256" key="3">
    <source>
        <dbReference type="ARBA" id="ARBA00022448"/>
    </source>
</evidence>
<evidence type="ECO:0000256" key="4">
    <source>
        <dbReference type="ARBA" id="ARBA00022475"/>
    </source>
</evidence>
<proteinExistence type="inferred from homology"/>
<gene>
    <name evidence="10" type="primary">btuC</name>
    <name evidence="9" type="ORF">BalcAV3992</name>
    <name evidence="10" type="ORF">BALCAV_0203415</name>
</gene>
<evidence type="ECO:0000256" key="1">
    <source>
        <dbReference type="ARBA" id="ARBA00004651"/>
    </source>
</evidence>
<evidence type="ECO:0000256" key="7">
    <source>
        <dbReference type="ARBA" id="ARBA00023136"/>
    </source>
</evidence>
<name>K4MWD0_ALKAL</name>
<keyword evidence="3" id="KW-0813">Transport</keyword>
<dbReference type="CDD" id="cd06550">
    <property type="entry name" value="TM_ABC_iron-siderophores_like"/>
    <property type="match status" value="1"/>
</dbReference>
<feature type="transmembrane region" description="Helical" evidence="8">
    <location>
        <begin position="332"/>
        <end position="351"/>
    </location>
</feature>
<dbReference type="EMBL" id="ALPT02000008">
    <property type="protein sequence ID" value="KGA98548.1"/>
    <property type="molecule type" value="Genomic_DNA"/>
</dbReference>
<reference evidence="9" key="1">
    <citation type="submission" date="2012-07" db="EMBL/GenBank/DDBJ databases">
        <title>A Draft Genome for Bacillus alcalophilus strain ATCC 27647.</title>
        <authorList>
            <person name="Attie O."/>
            <person name="Jayaprakash A."/>
            <person name="Sachidanandam R."/>
            <person name="Shah H."/>
            <person name="Paulsen I."/>
            <person name="Morino M."/>
            <person name="Ito M."/>
            <person name="Krulwich T."/>
        </authorList>
    </citation>
    <scope>NUCLEOTIDE SEQUENCE</scope>
    <source>
        <strain evidence="9">ATCC 27647</strain>
    </source>
</reference>
<comment type="subcellular location">
    <subcellularLocation>
        <location evidence="1">Cell membrane</location>
        <topology evidence="1">Multi-pass membrane protein</topology>
    </subcellularLocation>
</comment>
<dbReference type="FunFam" id="1.10.3470.10:FF:000001">
    <property type="entry name" value="Vitamin B12 ABC transporter permease BtuC"/>
    <property type="match status" value="1"/>
</dbReference>
<dbReference type="InterPro" id="IPR037294">
    <property type="entry name" value="ABC_BtuC-like"/>
</dbReference>
<dbReference type="GO" id="GO:0022857">
    <property type="term" value="F:transmembrane transporter activity"/>
    <property type="evidence" value="ECO:0007669"/>
    <property type="project" value="InterPro"/>
</dbReference>
<protein>
    <submittedName>
        <fullName evidence="9">Cobalamin/Fe3+-siderophores transporter</fullName>
    </submittedName>
    <submittedName>
        <fullName evidence="10">Corrinoid ABC transporter permease</fullName>
    </submittedName>
</protein>
<feature type="transmembrane region" description="Helical" evidence="8">
    <location>
        <begin position="84"/>
        <end position="101"/>
    </location>
</feature>
<feature type="transmembrane region" description="Helical" evidence="8">
    <location>
        <begin position="262"/>
        <end position="292"/>
    </location>
</feature>
<evidence type="ECO:0000313" key="11">
    <source>
        <dbReference type="Proteomes" id="UP000002754"/>
    </source>
</evidence>
<dbReference type="AlphaFoldDB" id="K4MWD0"/>
<evidence type="ECO:0000313" key="9">
    <source>
        <dbReference type="EMBL" id="AFV25982.1"/>
    </source>
</evidence>
<feature type="transmembrane region" description="Helical" evidence="8">
    <location>
        <begin position="174"/>
        <end position="195"/>
    </location>
</feature>
<dbReference type="Pfam" id="PF01032">
    <property type="entry name" value="FecCD"/>
    <property type="match status" value="1"/>
</dbReference>
<dbReference type="Proteomes" id="UP000002754">
    <property type="component" value="Unassembled WGS sequence"/>
</dbReference>
<dbReference type="InterPro" id="IPR000522">
    <property type="entry name" value="ABC_transptr_permease_BtuC"/>
</dbReference>
<reference evidence="10 11" key="2">
    <citation type="journal article" date="2014" name="Genome Announc.">
        <title>Draft Genome Sequence of Bacillus alcalophilus AV1934, a Classic Alkaliphile Isolated from Human Feces in 1934.</title>
        <authorList>
            <person name="Attie O."/>
            <person name="Jayaprakash A."/>
            <person name="Shah H."/>
            <person name="Paulsen I.T."/>
            <person name="Morino M."/>
            <person name="Takahashi Y."/>
            <person name="Narumi I."/>
            <person name="Sachidanandam R."/>
            <person name="Satoh K."/>
            <person name="Ito M."/>
            <person name="Krulwich T.A."/>
        </authorList>
    </citation>
    <scope>NUCLEOTIDE SEQUENCE [LARGE SCALE GENOMIC DNA]</scope>
    <source>
        <strain evidence="10 11">AV1934</strain>
    </source>
</reference>
<evidence type="ECO:0000313" key="10">
    <source>
        <dbReference type="EMBL" id="KGA98548.1"/>
    </source>
</evidence>
<dbReference type="GO" id="GO:0033214">
    <property type="term" value="P:siderophore-iron import into cell"/>
    <property type="evidence" value="ECO:0007669"/>
    <property type="project" value="TreeGrafter"/>
</dbReference>
<feature type="transmembrane region" description="Helical" evidence="8">
    <location>
        <begin position="113"/>
        <end position="133"/>
    </location>
</feature>